<comment type="caution">
    <text evidence="10">The sequence shown here is derived from an EMBL/GenBank/DDBJ whole genome shotgun (WGS) entry which is preliminary data.</text>
</comment>
<organism evidence="10 11">
    <name type="scientific">Roseburia amylophila</name>
    <dbReference type="NCBI Taxonomy" id="2981794"/>
    <lineage>
        <taxon>Bacteria</taxon>
        <taxon>Bacillati</taxon>
        <taxon>Bacillota</taxon>
        <taxon>Clostridia</taxon>
        <taxon>Lachnospirales</taxon>
        <taxon>Lachnospiraceae</taxon>
        <taxon>Roseburia</taxon>
    </lineage>
</organism>
<dbReference type="InterPro" id="IPR002371">
    <property type="entry name" value="FlgK"/>
</dbReference>
<dbReference type="Pfam" id="PF06429">
    <property type="entry name" value="Flg_bbr_C"/>
    <property type="match status" value="1"/>
</dbReference>
<proteinExistence type="inferred from homology"/>
<keyword evidence="10" id="KW-0966">Cell projection</keyword>
<dbReference type="InterPro" id="IPR001444">
    <property type="entry name" value="Flag_bb_rod_N"/>
</dbReference>
<evidence type="ECO:0000313" key="11">
    <source>
        <dbReference type="Proteomes" id="UP001198893"/>
    </source>
</evidence>
<sequence length="616" mass="68226">MPSQFFGLNIAASALNAFQASVNTAANNVSNVQTKGYSKQVTNKEAGEGMRVNAKYGTTGTGVNAVSVTQLRDSYYDTKYWNNNGNLGLYQKRLYYMEQIQTYFTDDDTEKGFSTLLKTMFNNLDTTQHTNFDENVRKQFIGSAQSLATYFNGVATNLQELQGTLNNEIKSTVDNVNSIAEKIALINKQINQVEINGGHANELRDKRALLVDELSTIVPVEISEVPITNSNYPDMDLGINKYTVKINGQTMVDGYDYRTLSYEAREQKINQTDIDGLYDLTWSDTGVKFNAASASMGGSLRALFEMRDGNNAENFTGKIGTEAGSIRNTVVDGRTVTQITVKNPSMTDVEKLSIAEQGIITVLNNDYLYSDFTMNADGSYTFTLKQELNASQRSKFLGESVSIGKSVDAMGIPYYMSQMNQFLRSFTKAFNDIERGDAADPAVDLNGKEMGSFFVGKRALGGEYDFTDTQISSGSNTYYQLTALNFAVNSESITDPGRFAAVTRSEYTDGVDKYTLLDSLKKLESDTKLYRGTGADDFLQCLLSDISVDTEEAELFSKNYSNIESTIDMQRQSVSGVDEDEEALDLVKFQNAYNLASKMVSVMAEMYDRLILETGV</sequence>
<evidence type="ECO:0000256" key="2">
    <source>
        <dbReference type="ARBA" id="ARBA00004613"/>
    </source>
</evidence>
<gene>
    <name evidence="10" type="primary">flgK</name>
    <name evidence="10" type="ORF">LKD47_02910</name>
</gene>
<dbReference type="PRINTS" id="PR01005">
    <property type="entry name" value="FLGHOOKAP1"/>
</dbReference>
<dbReference type="Pfam" id="PF00460">
    <property type="entry name" value="Flg_bb_rod"/>
    <property type="match status" value="1"/>
</dbReference>
<dbReference type="GO" id="GO:0005576">
    <property type="term" value="C:extracellular region"/>
    <property type="evidence" value="ECO:0007669"/>
    <property type="project" value="UniProtKB-SubCell"/>
</dbReference>
<feature type="domain" description="Flagellar basal body rod protein N-terminal" evidence="7">
    <location>
        <begin position="8"/>
        <end position="37"/>
    </location>
</feature>
<reference evidence="10" key="1">
    <citation type="submission" date="2021-10" db="EMBL/GenBank/DDBJ databases">
        <title>Anaerobic single-cell dispensing facilitates the cultivation of human gut bacteria.</title>
        <authorList>
            <person name="Afrizal A."/>
        </authorList>
    </citation>
    <scope>NUCLEOTIDE SEQUENCE</scope>
    <source>
        <strain evidence="10">CLA-AA-H204</strain>
    </source>
</reference>
<dbReference type="GO" id="GO:0044780">
    <property type="term" value="P:bacterial-type flagellum assembly"/>
    <property type="evidence" value="ECO:0007669"/>
    <property type="project" value="InterPro"/>
</dbReference>
<keyword evidence="10" id="KW-0282">Flagellum</keyword>
<dbReference type="GO" id="GO:0009424">
    <property type="term" value="C:bacterial-type flagellum hook"/>
    <property type="evidence" value="ECO:0007669"/>
    <property type="project" value="InterPro"/>
</dbReference>
<protein>
    <recommendedName>
        <fullName evidence="4">Flagellar hook-associated protein 1</fullName>
    </recommendedName>
</protein>
<dbReference type="Pfam" id="PF22638">
    <property type="entry name" value="FlgK_D1"/>
    <property type="match status" value="1"/>
</dbReference>
<dbReference type="GO" id="GO:0005198">
    <property type="term" value="F:structural molecule activity"/>
    <property type="evidence" value="ECO:0007669"/>
    <property type="project" value="InterPro"/>
</dbReference>
<dbReference type="NCBIfam" id="TIGR02492">
    <property type="entry name" value="flgK_ends"/>
    <property type="match status" value="1"/>
</dbReference>
<dbReference type="PANTHER" id="PTHR30033">
    <property type="entry name" value="FLAGELLAR HOOK-ASSOCIATED PROTEIN 1"/>
    <property type="match status" value="1"/>
</dbReference>
<keyword evidence="5" id="KW-0964">Secreted</keyword>
<keyword evidence="6" id="KW-0975">Bacterial flagellum</keyword>
<keyword evidence="10" id="KW-0969">Cilium</keyword>
<evidence type="ECO:0000256" key="5">
    <source>
        <dbReference type="ARBA" id="ARBA00022525"/>
    </source>
</evidence>
<evidence type="ECO:0000256" key="3">
    <source>
        <dbReference type="ARBA" id="ARBA00009677"/>
    </source>
</evidence>
<evidence type="ECO:0000259" key="7">
    <source>
        <dbReference type="Pfam" id="PF00460"/>
    </source>
</evidence>
<dbReference type="InterPro" id="IPR010930">
    <property type="entry name" value="Flg_bb/hook_C_dom"/>
</dbReference>
<dbReference type="RefSeq" id="WP_227709636.1">
    <property type="nucleotide sequence ID" value="NZ_JAJEQW010000002.1"/>
</dbReference>
<evidence type="ECO:0000259" key="9">
    <source>
        <dbReference type="Pfam" id="PF22638"/>
    </source>
</evidence>
<dbReference type="EMBL" id="JAJEQW010000002">
    <property type="protein sequence ID" value="MCC2241257.1"/>
    <property type="molecule type" value="Genomic_DNA"/>
</dbReference>
<comment type="subcellular location">
    <subcellularLocation>
        <location evidence="1">Bacterial flagellum</location>
    </subcellularLocation>
    <subcellularLocation>
        <location evidence="2">Secreted</location>
    </subcellularLocation>
</comment>
<dbReference type="PANTHER" id="PTHR30033:SF1">
    <property type="entry name" value="FLAGELLAR HOOK-ASSOCIATED PROTEIN 1"/>
    <property type="match status" value="1"/>
</dbReference>
<dbReference type="AlphaFoldDB" id="A0AAW4WFL5"/>
<feature type="domain" description="Flagellar hook-associated protein FlgK helical" evidence="9">
    <location>
        <begin position="97"/>
        <end position="326"/>
    </location>
</feature>
<evidence type="ECO:0000256" key="1">
    <source>
        <dbReference type="ARBA" id="ARBA00004365"/>
    </source>
</evidence>
<accession>A0AAW4WFL5</accession>
<evidence type="ECO:0000256" key="6">
    <source>
        <dbReference type="ARBA" id="ARBA00023143"/>
    </source>
</evidence>
<dbReference type="SUPFAM" id="SSF64518">
    <property type="entry name" value="Phase 1 flagellin"/>
    <property type="match status" value="1"/>
</dbReference>
<comment type="similarity">
    <text evidence="3">Belongs to the flagella basal body rod proteins family.</text>
</comment>
<dbReference type="Proteomes" id="UP001198893">
    <property type="component" value="Unassembled WGS sequence"/>
</dbReference>
<evidence type="ECO:0000313" key="10">
    <source>
        <dbReference type="EMBL" id="MCC2241257.1"/>
    </source>
</evidence>
<name>A0AAW4WFL5_9FIRM</name>
<evidence type="ECO:0000259" key="8">
    <source>
        <dbReference type="Pfam" id="PF06429"/>
    </source>
</evidence>
<feature type="domain" description="Flagellar basal-body/hook protein C-terminal" evidence="8">
    <location>
        <begin position="573"/>
        <end position="611"/>
    </location>
</feature>
<dbReference type="InterPro" id="IPR053927">
    <property type="entry name" value="FlgK_helical"/>
</dbReference>
<evidence type="ECO:0000256" key="4">
    <source>
        <dbReference type="ARBA" id="ARBA00016244"/>
    </source>
</evidence>